<comment type="caution">
    <text evidence="1">The sequence shown here is derived from an EMBL/GenBank/DDBJ whole genome shotgun (WGS) entry which is preliminary data.</text>
</comment>
<dbReference type="RefSeq" id="WP_132598531.1">
    <property type="nucleotide sequence ID" value="NZ_NRRP01000001.1"/>
</dbReference>
<proteinExistence type="predicted"/>
<accession>A0A4R2P0X0</accession>
<organism evidence="1 2">
    <name type="scientific">Rhodovulum adriaticum</name>
    <name type="common">Rhodopseudomonas adriatica</name>
    <dbReference type="NCBI Taxonomy" id="35804"/>
    <lineage>
        <taxon>Bacteria</taxon>
        <taxon>Pseudomonadati</taxon>
        <taxon>Pseudomonadota</taxon>
        <taxon>Alphaproteobacteria</taxon>
        <taxon>Rhodobacterales</taxon>
        <taxon>Paracoccaceae</taxon>
        <taxon>Rhodovulum</taxon>
    </lineage>
</organism>
<gene>
    <name evidence="1" type="ORF">EV656_101188</name>
</gene>
<dbReference type="InterPro" id="IPR010147">
    <property type="entry name" value="CRISPR-assoc_prot_CasD"/>
</dbReference>
<dbReference type="EMBL" id="SLXL01000001">
    <property type="protein sequence ID" value="TCP27285.1"/>
    <property type="molecule type" value="Genomic_DNA"/>
</dbReference>
<evidence type="ECO:0000313" key="1">
    <source>
        <dbReference type="EMBL" id="TCP27285.1"/>
    </source>
</evidence>
<dbReference type="AlphaFoldDB" id="A0A4R2P0X0"/>
<reference evidence="1 2" key="1">
    <citation type="submission" date="2019-03" db="EMBL/GenBank/DDBJ databases">
        <title>Genomic Encyclopedia of Type Strains, Phase IV (KMG-IV): sequencing the most valuable type-strain genomes for metagenomic binning, comparative biology and taxonomic classification.</title>
        <authorList>
            <person name="Goeker M."/>
        </authorList>
    </citation>
    <scope>NUCLEOTIDE SEQUENCE [LARGE SCALE GENOMIC DNA]</scope>
    <source>
        <strain evidence="1 2">DSM 2781</strain>
    </source>
</reference>
<dbReference type="CDD" id="cd09645">
    <property type="entry name" value="Cas5_I-E"/>
    <property type="match status" value="1"/>
</dbReference>
<dbReference type="GO" id="GO:0003723">
    <property type="term" value="F:RNA binding"/>
    <property type="evidence" value="ECO:0007669"/>
    <property type="project" value="InterPro"/>
</dbReference>
<dbReference type="GO" id="GO:0043571">
    <property type="term" value="P:maintenance of CRISPR repeat elements"/>
    <property type="evidence" value="ECO:0007669"/>
    <property type="project" value="InterPro"/>
</dbReference>
<protein>
    <submittedName>
        <fullName evidence="1">CRISPR system Cascade subunit CasD</fullName>
    </submittedName>
</protein>
<sequence>MRPYLVFGLTATLGSMGELAGHERRGSLAWPGRSAILGLLGAAMGIERGGDFSELDALDLAVAVFDRGAPLRDYHTVQTVPSAAAKRPNSRPEALAAARGRLNTAITLRDYRSGVFYGVAVWGDGLEALEAALNRPHYTLYFGRKSCPLAAPPGAKVVQAVSPEAALAHLTPPPWRCAESAAMDCVLVCDAAEGDALQEEVQDVPRDRALWHFGRRRIALRDVTITLGGAA</sequence>
<dbReference type="Gene3D" id="3.30.70.2660">
    <property type="match status" value="1"/>
</dbReference>
<dbReference type="InterPro" id="IPR021124">
    <property type="entry name" value="CRISPR-assoc_prot_Cas5"/>
</dbReference>
<evidence type="ECO:0000313" key="2">
    <source>
        <dbReference type="Proteomes" id="UP000295733"/>
    </source>
</evidence>
<dbReference type="NCBIfam" id="TIGR01868">
    <property type="entry name" value="casD_Cas5e"/>
    <property type="match status" value="1"/>
</dbReference>
<dbReference type="GO" id="GO:0051607">
    <property type="term" value="P:defense response to virus"/>
    <property type="evidence" value="ECO:0007669"/>
    <property type="project" value="InterPro"/>
</dbReference>
<name>A0A4R2P0X0_RHOAD</name>
<dbReference type="OrthoDB" id="5704083at2"/>
<keyword evidence="2" id="KW-1185">Reference proteome</keyword>
<dbReference type="Proteomes" id="UP000295733">
    <property type="component" value="Unassembled WGS sequence"/>
</dbReference>
<dbReference type="Pfam" id="PF09704">
    <property type="entry name" value="Cas_Cas5d"/>
    <property type="match status" value="1"/>
</dbReference>